<keyword evidence="1" id="KW-0614">Plasmid</keyword>
<dbReference type="InterPro" id="IPR011990">
    <property type="entry name" value="TPR-like_helical_dom_sf"/>
</dbReference>
<dbReference type="EMBL" id="CP019083">
    <property type="protein sequence ID" value="APW64252.1"/>
    <property type="molecule type" value="Genomic_DNA"/>
</dbReference>
<evidence type="ECO:0000313" key="2">
    <source>
        <dbReference type="Proteomes" id="UP000186309"/>
    </source>
</evidence>
<organism evidence="1 2">
    <name type="scientific">Paludisphaera borealis</name>
    <dbReference type="NCBI Taxonomy" id="1387353"/>
    <lineage>
        <taxon>Bacteria</taxon>
        <taxon>Pseudomonadati</taxon>
        <taxon>Planctomycetota</taxon>
        <taxon>Planctomycetia</taxon>
        <taxon>Isosphaerales</taxon>
        <taxon>Isosphaeraceae</taxon>
        <taxon>Paludisphaera</taxon>
    </lineage>
</organism>
<evidence type="ECO:0008006" key="3">
    <source>
        <dbReference type="Google" id="ProtNLM"/>
    </source>
</evidence>
<evidence type="ECO:0000313" key="1">
    <source>
        <dbReference type="EMBL" id="APW64252.1"/>
    </source>
</evidence>
<dbReference type="Proteomes" id="UP000186309">
    <property type="component" value="Plasmid PALBO1"/>
</dbReference>
<reference evidence="1 2" key="1">
    <citation type="submission" date="2016-12" db="EMBL/GenBank/DDBJ databases">
        <title>Comparative genomics of four Isosphaeraceae planctomycetes: a common pool of plasmids and glycoside hydrolase genes.</title>
        <authorList>
            <person name="Ivanova A."/>
        </authorList>
    </citation>
    <scope>NUCLEOTIDE SEQUENCE [LARGE SCALE GENOMIC DNA]</scope>
    <source>
        <strain evidence="1 2">PX4</strain>
        <plasmid evidence="2">palbo1</plasmid>
    </source>
</reference>
<dbReference type="KEGG" id="pbor:BSF38_10045"/>
<name>A0A1U7CZ63_9BACT</name>
<keyword evidence="2" id="KW-1185">Reference proteome</keyword>
<dbReference type="AlphaFoldDB" id="A0A1U7CZ63"/>
<protein>
    <recommendedName>
        <fullName evidence="3">Beta-barrel assembly-enhancing protease</fullName>
    </recommendedName>
</protein>
<dbReference type="SUPFAM" id="SSF48452">
    <property type="entry name" value="TPR-like"/>
    <property type="match status" value="1"/>
</dbReference>
<gene>
    <name evidence="1" type="ORF">BSF38_10045</name>
</gene>
<accession>A0A1U7CZ63</accession>
<geneLocation type="plasmid" evidence="2">
    <name>palbo1</name>
</geneLocation>
<proteinExistence type="predicted"/>
<sequence length="98" mass="10951">MTAARSLLAVGRKDDARWAAVAMVQKWPDFDPGWRLPLELTGDGFVPLAAGVLPRDRFEERPLIWLAKFHLDRGDLEKGEQLARQAIAIDPSDGEQGR</sequence>